<dbReference type="SUPFAM" id="SSF46689">
    <property type="entry name" value="Homeodomain-like"/>
    <property type="match status" value="1"/>
</dbReference>
<dbReference type="Proteomes" id="UP001183202">
    <property type="component" value="Unassembled WGS sequence"/>
</dbReference>
<evidence type="ECO:0000259" key="3">
    <source>
        <dbReference type="PROSITE" id="PS50977"/>
    </source>
</evidence>
<reference evidence="5" key="1">
    <citation type="submission" date="2023-07" db="EMBL/GenBank/DDBJ databases">
        <title>30 novel species of actinomycetes from the DSMZ collection.</title>
        <authorList>
            <person name="Nouioui I."/>
        </authorList>
    </citation>
    <scope>NUCLEOTIDE SEQUENCE [LARGE SCALE GENOMIC DNA]</scope>
    <source>
        <strain evidence="5">DSM 45834</strain>
    </source>
</reference>
<evidence type="ECO:0000256" key="2">
    <source>
        <dbReference type="PROSITE-ProRule" id="PRU00335"/>
    </source>
</evidence>
<proteinExistence type="predicted"/>
<dbReference type="RefSeq" id="WP_311553979.1">
    <property type="nucleotide sequence ID" value="NZ_JAVREJ010000001.1"/>
</dbReference>
<evidence type="ECO:0000313" key="4">
    <source>
        <dbReference type="EMBL" id="MDT0348080.1"/>
    </source>
</evidence>
<keyword evidence="5" id="KW-1185">Reference proteome</keyword>
<evidence type="ECO:0000256" key="1">
    <source>
        <dbReference type="ARBA" id="ARBA00023125"/>
    </source>
</evidence>
<name>A0ABU2N2E1_9PSEU</name>
<feature type="DNA-binding region" description="H-T-H motif" evidence="2">
    <location>
        <begin position="32"/>
        <end position="51"/>
    </location>
</feature>
<accession>A0ABU2N2E1</accession>
<gene>
    <name evidence="4" type="ORF">RM445_00895</name>
</gene>
<feature type="domain" description="HTH tetR-type" evidence="3">
    <location>
        <begin position="9"/>
        <end position="69"/>
    </location>
</feature>
<dbReference type="InterPro" id="IPR009057">
    <property type="entry name" value="Homeodomain-like_sf"/>
</dbReference>
<dbReference type="InterPro" id="IPR001647">
    <property type="entry name" value="HTH_TetR"/>
</dbReference>
<dbReference type="EMBL" id="JAVREJ010000001">
    <property type="protein sequence ID" value="MDT0348080.1"/>
    <property type="molecule type" value="Genomic_DNA"/>
</dbReference>
<dbReference type="PROSITE" id="PS50977">
    <property type="entry name" value="HTH_TETR_2"/>
    <property type="match status" value="1"/>
</dbReference>
<protein>
    <submittedName>
        <fullName evidence="4">TetR/AcrR family transcriptional regulator</fullName>
    </submittedName>
</protein>
<dbReference type="Gene3D" id="1.10.357.10">
    <property type="entry name" value="Tetracycline Repressor, domain 2"/>
    <property type="match status" value="1"/>
</dbReference>
<sequence>MSDGEVGGSARRQELLEAAYGYVLERGLADLSLRPLATAIGSSPRVLLFLFGSKDGLVRALLARARADELDVLDRVRRAGSAGGPRAAADAIWAWLAAAEHRGLLTLWLEGYARALVESDGVWEGFAARTVRDWLGLLDEVSAEADDVDRTLLLAVLRGCLLDLLATGDVARTSAAVDRYLRMIDERDVAG</sequence>
<organism evidence="4 5">
    <name type="scientific">Pseudonocardia charpentierae</name>
    <dbReference type="NCBI Taxonomy" id="3075545"/>
    <lineage>
        <taxon>Bacteria</taxon>
        <taxon>Bacillati</taxon>
        <taxon>Actinomycetota</taxon>
        <taxon>Actinomycetes</taxon>
        <taxon>Pseudonocardiales</taxon>
        <taxon>Pseudonocardiaceae</taxon>
        <taxon>Pseudonocardia</taxon>
    </lineage>
</organism>
<keyword evidence="1 2" id="KW-0238">DNA-binding</keyword>
<evidence type="ECO:0000313" key="5">
    <source>
        <dbReference type="Proteomes" id="UP001183202"/>
    </source>
</evidence>
<comment type="caution">
    <text evidence="4">The sequence shown here is derived from an EMBL/GenBank/DDBJ whole genome shotgun (WGS) entry which is preliminary data.</text>
</comment>